<organism evidence="3 4">
    <name type="scientific">Ciceribacter ferrooxidans</name>
    <dbReference type="NCBI Taxonomy" id="2509717"/>
    <lineage>
        <taxon>Bacteria</taxon>
        <taxon>Pseudomonadati</taxon>
        <taxon>Pseudomonadota</taxon>
        <taxon>Alphaproteobacteria</taxon>
        <taxon>Hyphomicrobiales</taxon>
        <taxon>Rhizobiaceae</taxon>
        <taxon>Ciceribacter</taxon>
    </lineage>
</organism>
<evidence type="ECO:0000256" key="2">
    <source>
        <dbReference type="SAM" id="SignalP"/>
    </source>
</evidence>
<evidence type="ECO:0000313" key="4">
    <source>
        <dbReference type="Proteomes" id="UP000291088"/>
    </source>
</evidence>
<gene>
    <name evidence="3" type="ORF">EUU22_18650</name>
</gene>
<feature type="signal peptide" evidence="2">
    <location>
        <begin position="1"/>
        <end position="22"/>
    </location>
</feature>
<keyword evidence="2" id="KW-0732">Signal</keyword>
<dbReference type="Proteomes" id="UP000291088">
    <property type="component" value="Unassembled WGS sequence"/>
</dbReference>
<name>A0A4Q2SWV7_9HYPH</name>
<comment type="caution">
    <text evidence="3">The sequence shown here is derived from an EMBL/GenBank/DDBJ whole genome shotgun (WGS) entry which is preliminary data.</text>
</comment>
<keyword evidence="4" id="KW-1185">Reference proteome</keyword>
<keyword evidence="1" id="KW-0175">Coiled coil</keyword>
<dbReference type="EMBL" id="SDVB01000253">
    <property type="protein sequence ID" value="RYC10093.1"/>
    <property type="molecule type" value="Genomic_DNA"/>
</dbReference>
<dbReference type="OrthoDB" id="7870871at2"/>
<evidence type="ECO:0000313" key="3">
    <source>
        <dbReference type="EMBL" id="RYC10093.1"/>
    </source>
</evidence>
<proteinExistence type="predicted"/>
<evidence type="ECO:0000256" key="1">
    <source>
        <dbReference type="SAM" id="Coils"/>
    </source>
</evidence>
<feature type="chain" id="PRO_5020737143" evidence="2">
    <location>
        <begin position="23"/>
        <end position="144"/>
    </location>
</feature>
<sequence length="144" mass="15979">MKFQLLLPAILLCMTGPLVASAEEPVDGRFRLERSGDAFVRLDTRTGAMTLCREQDGALVCRMAADERAAYEEDLGRLEKRVAALEAAVAAGQPLAGRQREDLPSDEEVERSIGIMERFMRSFFGLVEEFKSKEEKTGPAPDRT</sequence>
<feature type="coiled-coil region" evidence="1">
    <location>
        <begin position="61"/>
        <end position="88"/>
    </location>
</feature>
<accession>A0A4Q2SWV7</accession>
<dbReference type="AlphaFoldDB" id="A0A4Q2SWV7"/>
<reference evidence="3 4" key="1">
    <citation type="submission" date="2019-01" db="EMBL/GenBank/DDBJ databases">
        <authorList>
            <person name="Deng T."/>
        </authorList>
    </citation>
    <scope>NUCLEOTIDE SEQUENCE [LARGE SCALE GENOMIC DNA]</scope>
    <source>
        <strain evidence="3 4">F8825</strain>
    </source>
</reference>
<protein>
    <submittedName>
        <fullName evidence="3">Uncharacterized protein</fullName>
    </submittedName>
</protein>